<dbReference type="GO" id="GO:0006401">
    <property type="term" value="P:RNA catabolic process"/>
    <property type="evidence" value="ECO:0007669"/>
    <property type="project" value="TreeGrafter"/>
</dbReference>
<dbReference type="SUPFAM" id="SSF55895">
    <property type="entry name" value="Ribonuclease Rh-like"/>
    <property type="match status" value="1"/>
</dbReference>
<evidence type="ECO:0000313" key="4">
    <source>
        <dbReference type="Proteomes" id="UP000095767"/>
    </source>
</evidence>
<reference evidence="3 4" key="1">
    <citation type="submission" date="2016-09" db="EMBL/GenBank/DDBJ databases">
        <title>The draft genome of Dichanthelium oligosanthes: A C3 panicoid grass species.</title>
        <authorList>
            <person name="Studer A.J."/>
            <person name="Schnable J.C."/>
            <person name="Brutnell T.P."/>
        </authorList>
    </citation>
    <scope>NUCLEOTIDE SEQUENCE [LARGE SCALE GENOMIC DNA]</scope>
    <source>
        <strain evidence="4">cv. Kellogg 1175</strain>
        <tissue evidence="3">Leaf</tissue>
    </source>
</reference>
<dbReference type="Proteomes" id="UP000095767">
    <property type="component" value="Unassembled WGS sequence"/>
</dbReference>
<dbReference type="GO" id="GO:0005576">
    <property type="term" value="C:extracellular region"/>
    <property type="evidence" value="ECO:0007669"/>
    <property type="project" value="TreeGrafter"/>
</dbReference>
<dbReference type="InterPro" id="IPR033130">
    <property type="entry name" value="RNase_T2_His_AS_2"/>
</dbReference>
<dbReference type="OrthoDB" id="435754at2759"/>
<name>A0A1E5UXE4_9POAL</name>
<accession>A0A1E5UXE4</accession>
<proteinExistence type="inferred from homology"/>
<evidence type="ECO:0000256" key="2">
    <source>
        <dbReference type="RuleBase" id="RU004328"/>
    </source>
</evidence>
<evidence type="ECO:0000256" key="1">
    <source>
        <dbReference type="ARBA" id="ARBA00007469"/>
    </source>
</evidence>
<dbReference type="PANTHER" id="PTHR11240:SF18">
    <property type="entry name" value="OS07G0630400 PROTEIN"/>
    <property type="match status" value="1"/>
</dbReference>
<dbReference type="InterPro" id="IPR018188">
    <property type="entry name" value="RNase_T2_His_AS_1"/>
</dbReference>
<dbReference type="Gene3D" id="3.90.730.10">
    <property type="entry name" value="Ribonuclease T2-like"/>
    <property type="match status" value="1"/>
</dbReference>
<comment type="caution">
    <text evidence="3">The sequence shown here is derived from an EMBL/GenBank/DDBJ whole genome shotgun (WGS) entry which is preliminary data.</text>
</comment>
<gene>
    <name evidence="3" type="ORF">BAE44_0021379</name>
</gene>
<dbReference type="InterPro" id="IPR036430">
    <property type="entry name" value="RNase_T2-like_sf"/>
</dbReference>
<comment type="similarity">
    <text evidence="1 2">Belongs to the RNase T2 family.</text>
</comment>
<dbReference type="GO" id="GO:0033897">
    <property type="term" value="F:ribonuclease T2 activity"/>
    <property type="evidence" value="ECO:0007669"/>
    <property type="project" value="InterPro"/>
</dbReference>
<dbReference type="InterPro" id="IPR001568">
    <property type="entry name" value="RNase_T2-like"/>
</dbReference>
<dbReference type="Pfam" id="PF00445">
    <property type="entry name" value="Ribonuclease_T2"/>
    <property type="match status" value="1"/>
</dbReference>
<dbReference type="AlphaFoldDB" id="A0A1E5UXE4"/>
<dbReference type="PANTHER" id="PTHR11240">
    <property type="entry name" value="RIBONUCLEASE T2"/>
    <property type="match status" value="1"/>
</dbReference>
<dbReference type="PROSITE" id="PS00530">
    <property type="entry name" value="RNASE_T2_1"/>
    <property type="match status" value="1"/>
</dbReference>
<protein>
    <submittedName>
        <fullName evidence="3">Uncharacterized protein</fullName>
    </submittedName>
</protein>
<sequence length="131" mass="14916">MGKSAANFGIHGLWPNYAKCHGRQQGLARAVLGDDALLAVTVGRRGKCWPQFYDNGNPLSLQEIRDLVASLDKNWLMLSCKSRCSLEFWSYEWEKHGTCSNLEQHEYFSRALMLKARYNLTSILFDTGIMP</sequence>
<dbReference type="GO" id="GO:0003723">
    <property type="term" value="F:RNA binding"/>
    <property type="evidence" value="ECO:0007669"/>
    <property type="project" value="InterPro"/>
</dbReference>
<dbReference type="EMBL" id="LWDX02059386">
    <property type="protein sequence ID" value="OEL17602.1"/>
    <property type="molecule type" value="Genomic_DNA"/>
</dbReference>
<evidence type="ECO:0000313" key="3">
    <source>
        <dbReference type="EMBL" id="OEL17602.1"/>
    </source>
</evidence>
<keyword evidence="4" id="KW-1185">Reference proteome</keyword>
<dbReference type="PROSITE" id="PS00531">
    <property type="entry name" value="RNASE_T2_2"/>
    <property type="match status" value="1"/>
</dbReference>
<organism evidence="3 4">
    <name type="scientific">Dichanthelium oligosanthes</name>
    <dbReference type="NCBI Taxonomy" id="888268"/>
    <lineage>
        <taxon>Eukaryota</taxon>
        <taxon>Viridiplantae</taxon>
        <taxon>Streptophyta</taxon>
        <taxon>Embryophyta</taxon>
        <taxon>Tracheophyta</taxon>
        <taxon>Spermatophyta</taxon>
        <taxon>Magnoliopsida</taxon>
        <taxon>Liliopsida</taxon>
        <taxon>Poales</taxon>
        <taxon>Poaceae</taxon>
        <taxon>PACMAD clade</taxon>
        <taxon>Panicoideae</taxon>
        <taxon>Panicodae</taxon>
        <taxon>Paniceae</taxon>
        <taxon>Dichantheliinae</taxon>
        <taxon>Dichanthelium</taxon>
    </lineage>
</organism>